<dbReference type="CDD" id="cd04433">
    <property type="entry name" value="AFD_class_I"/>
    <property type="match status" value="1"/>
</dbReference>
<reference evidence="5" key="1">
    <citation type="submission" date="2020-08" db="EMBL/GenBank/DDBJ databases">
        <title>Genome public.</title>
        <authorList>
            <person name="Liu C."/>
            <person name="Sun Q."/>
        </authorList>
    </citation>
    <scope>NUCLEOTIDE SEQUENCE</scope>
    <source>
        <strain evidence="5">NSJ-52</strain>
    </source>
</reference>
<gene>
    <name evidence="5" type="ORF">H8S62_10700</name>
</gene>
<organism evidence="5 6">
    <name type="scientific">Lawsonibacter faecis</name>
    <dbReference type="NCBI Taxonomy" id="2763052"/>
    <lineage>
        <taxon>Bacteria</taxon>
        <taxon>Bacillati</taxon>
        <taxon>Bacillota</taxon>
        <taxon>Clostridia</taxon>
        <taxon>Eubacteriales</taxon>
        <taxon>Oscillospiraceae</taxon>
        <taxon>Lawsonibacter</taxon>
    </lineage>
</organism>
<dbReference type="EMBL" id="JACOPQ010000007">
    <property type="protein sequence ID" value="MBC5737474.1"/>
    <property type="molecule type" value="Genomic_DNA"/>
</dbReference>
<dbReference type="GO" id="GO:0031956">
    <property type="term" value="F:medium-chain fatty acid-CoA ligase activity"/>
    <property type="evidence" value="ECO:0007669"/>
    <property type="project" value="TreeGrafter"/>
</dbReference>
<evidence type="ECO:0000259" key="3">
    <source>
        <dbReference type="Pfam" id="PF00501"/>
    </source>
</evidence>
<evidence type="ECO:0000256" key="2">
    <source>
        <dbReference type="ARBA" id="ARBA00022598"/>
    </source>
</evidence>
<evidence type="ECO:0000313" key="6">
    <source>
        <dbReference type="Proteomes" id="UP000607645"/>
    </source>
</evidence>
<keyword evidence="2 5" id="KW-0436">Ligase</keyword>
<dbReference type="Gene3D" id="3.30.300.30">
    <property type="match status" value="1"/>
</dbReference>
<dbReference type="AlphaFoldDB" id="A0A8J6JMA0"/>
<dbReference type="GO" id="GO:0006631">
    <property type="term" value="P:fatty acid metabolic process"/>
    <property type="evidence" value="ECO:0007669"/>
    <property type="project" value="TreeGrafter"/>
</dbReference>
<comment type="similarity">
    <text evidence="1">Belongs to the ATP-dependent AMP-binding enzyme family.</text>
</comment>
<dbReference type="InterPro" id="IPR042099">
    <property type="entry name" value="ANL_N_sf"/>
</dbReference>
<dbReference type="Gene3D" id="3.40.50.12780">
    <property type="entry name" value="N-terminal domain of ligase-like"/>
    <property type="match status" value="1"/>
</dbReference>
<dbReference type="PANTHER" id="PTHR43201">
    <property type="entry name" value="ACYL-COA SYNTHETASE"/>
    <property type="match status" value="1"/>
</dbReference>
<dbReference type="InterPro" id="IPR000873">
    <property type="entry name" value="AMP-dep_synth/lig_dom"/>
</dbReference>
<comment type="caution">
    <text evidence="5">The sequence shown here is derived from an EMBL/GenBank/DDBJ whole genome shotgun (WGS) entry which is preliminary data.</text>
</comment>
<dbReference type="RefSeq" id="WP_186919290.1">
    <property type="nucleotide sequence ID" value="NZ_JACOPQ010000007.1"/>
</dbReference>
<proteinExistence type="inferred from homology"/>
<dbReference type="SUPFAM" id="SSF56801">
    <property type="entry name" value="Acetyl-CoA synthetase-like"/>
    <property type="match status" value="1"/>
</dbReference>
<sequence>MLFYEDTLCAFLKVLAERAPDQPMLGCESGWLTVRQVLERVESGARQLHKVGIRPGDYLCIPAQRTVNTCVVMLCLQRLGAVAVLTDPRGEAAAQLKSCEAAIPIKYYLTMNQDVSRPVATLTSTATGKDLCLSMRKKAAGAEVPPFADAKAPGFLIFTSGSTGAKKAVMISQYNLVNDLMDTRELGYYTQDDVALGALPLDHIFGLVLLAGTMVLGYRLYFPKTTDIPHILEAVSTQGITRMNGVPSLYLAMAAEKEKYDLRSLRAGFIAGGPCTPGQFRYIEEALEMTLIPAYGMSECVGITCASYRDPQQVRACGVGRFYPRNTWAILLEDGGEAAVGQTGEICVDGPTRMVGYFGDGSPREALFHTGDLGYVDGEGILHLTGRKKDIIIRNGNNISPLVIEDALLSIQGVTAAAVVGLPHPTEGECPAAMVVCRAEIYQTLPQALGSRVQKNLVPALFRRAEALPMTGSGKTDKLRVREMLLQCQGQ</sequence>
<evidence type="ECO:0000313" key="5">
    <source>
        <dbReference type="EMBL" id="MBC5737474.1"/>
    </source>
</evidence>
<dbReference type="InterPro" id="IPR045851">
    <property type="entry name" value="AMP-bd_C_sf"/>
</dbReference>
<name>A0A8J6JMA0_9FIRM</name>
<evidence type="ECO:0000256" key="1">
    <source>
        <dbReference type="ARBA" id="ARBA00006432"/>
    </source>
</evidence>
<keyword evidence="6" id="KW-1185">Reference proteome</keyword>
<dbReference type="PANTHER" id="PTHR43201:SF5">
    <property type="entry name" value="MEDIUM-CHAIN ACYL-COA LIGASE ACSF2, MITOCHONDRIAL"/>
    <property type="match status" value="1"/>
</dbReference>
<feature type="domain" description="AMP-binding enzyme C-terminal" evidence="4">
    <location>
        <begin position="404"/>
        <end position="475"/>
    </location>
</feature>
<feature type="domain" description="AMP-dependent synthetase/ligase" evidence="3">
    <location>
        <begin position="16"/>
        <end position="358"/>
    </location>
</feature>
<dbReference type="Pfam" id="PF00501">
    <property type="entry name" value="AMP-binding"/>
    <property type="match status" value="1"/>
</dbReference>
<dbReference type="InterPro" id="IPR025110">
    <property type="entry name" value="AMP-bd_C"/>
</dbReference>
<accession>A0A8J6JMA0</accession>
<dbReference type="Pfam" id="PF13193">
    <property type="entry name" value="AMP-binding_C"/>
    <property type="match status" value="1"/>
</dbReference>
<protein>
    <submittedName>
        <fullName evidence="5">Acyl--CoA ligase</fullName>
    </submittedName>
</protein>
<evidence type="ECO:0000259" key="4">
    <source>
        <dbReference type="Pfam" id="PF13193"/>
    </source>
</evidence>
<dbReference type="Proteomes" id="UP000607645">
    <property type="component" value="Unassembled WGS sequence"/>
</dbReference>